<protein>
    <recommendedName>
        <fullName evidence="8">C2H2-type domain-containing protein</fullName>
    </recommendedName>
</protein>
<dbReference type="Gene3D" id="3.30.160.60">
    <property type="entry name" value="Classic Zinc Finger"/>
    <property type="match status" value="2"/>
</dbReference>
<dbReference type="SMART" id="SM00355">
    <property type="entry name" value="ZnF_C2H2"/>
    <property type="match status" value="2"/>
</dbReference>
<comment type="subcellular location">
    <subcellularLocation>
        <location evidence="1">Nucleus</location>
    </subcellularLocation>
</comment>
<dbReference type="AlphaFoldDB" id="A0AAV2RE61"/>
<feature type="non-terminal residue" evidence="9">
    <location>
        <position position="196"/>
    </location>
</feature>
<evidence type="ECO:0000256" key="6">
    <source>
        <dbReference type="ARBA" id="ARBA00023242"/>
    </source>
</evidence>
<dbReference type="EMBL" id="CAXKWB010020056">
    <property type="protein sequence ID" value="CAL4122392.1"/>
    <property type="molecule type" value="Genomic_DNA"/>
</dbReference>
<dbReference type="GO" id="GO:0000978">
    <property type="term" value="F:RNA polymerase II cis-regulatory region sequence-specific DNA binding"/>
    <property type="evidence" value="ECO:0007669"/>
    <property type="project" value="TreeGrafter"/>
</dbReference>
<evidence type="ECO:0000259" key="8">
    <source>
        <dbReference type="PROSITE" id="PS50157"/>
    </source>
</evidence>
<dbReference type="GO" id="GO:0000981">
    <property type="term" value="F:DNA-binding transcription factor activity, RNA polymerase II-specific"/>
    <property type="evidence" value="ECO:0007669"/>
    <property type="project" value="TreeGrafter"/>
</dbReference>
<feature type="domain" description="C2H2-type" evidence="8">
    <location>
        <begin position="156"/>
        <end position="183"/>
    </location>
</feature>
<dbReference type="InterPro" id="IPR013087">
    <property type="entry name" value="Znf_C2H2_type"/>
</dbReference>
<organism evidence="9 10">
    <name type="scientific">Meganyctiphanes norvegica</name>
    <name type="common">Northern krill</name>
    <name type="synonym">Thysanopoda norvegica</name>
    <dbReference type="NCBI Taxonomy" id="48144"/>
    <lineage>
        <taxon>Eukaryota</taxon>
        <taxon>Metazoa</taxon>
        <taxon>Ecdysozoa</taxon>
        <taxon>Arthropoda</taxon>
        <taxon>Crustacea</taxon>
        <taxon>Multicrustacea</taxon>
        <taxon>Malacostraca</taxon>
        <taxon>Eumalacostraca</taxon>
        <taxon>Eucarida</taxon>
        <taxon>Euphausiacea</taxon>
        <taxon>Euphausiidae</taxon>
        <taxon>Meganyctiphanes</taxon>
    </lineage>
</organism>
<comment type="caution">
    <text evidence="9">The sequence shown here is derived from an EMBL/GenBank/DDBJ whole genome shotgun (WGS) entry which is preliminary data.</text>
</comment>
<dbReference type="InterPro" id="IPR036236">
    <property type="entry name" value="Znf_C2H2_sf"/>
</dbReference>
<dbReference type="FunFam" id="3.30.160.60:FF:000110">
    <property type="entry name" value="Zinc finger protein-like"/>
    <property type="match status" value="1"/>
</dbReference>
<dbReference type="GO" id="GO:0008270">
    <property type="term" value="F:zinc ion binding"/>
    <property type="evidence" value="ECO:0007669"/>
    <property type="project" value="UniProtKB-KW"/>
</dbReference>
<accession>A0AAV2RE61</accession>
<keyword evidence="2" id="KW-0479">Metal-binding</keyword>
<dbReference type="PROSITE" id="PS50157">
    <property type="entry name" value="ZINC_FINGER_C2H2_2"/>
    <property type="match status" value="2"/>
</dbReference>
<dbReference type="SUPFAM" id="SSF57667">
    <property type="entry name" value="beta-beta-alpha zinc fingers"/>
    <property type="match status" value="2"/>
</dbReference>
<keyword evidence="5" id="KW-0862">Zinc</keyword>
<proteinExistence type="predicted"/>
<evidence type="ECO:0000256" key="5">
    <source>
        <dbReference type="ARBA" id="ARBA00022833"/>
    </source>
</evidence>
<keyword evidence="6" id="KW-0539">Nucleus</keyword>
<dbReference type="PROSITE" id="PS00028">
    <property type="entry name" value="ZINC_FINGER_C2H2_1"/>
    <property type="match status" value="1"/>
</dbReference>
<evidence type="ECO:0000256" key="2">
    <source>
        <dbReference type="ARBA" id="ARBA00022723"/>
    </source>
</evidence>
<dbReference type="PANTHER" id="PTHR23226">
    <property type="entry name" value="ZINC FINGER AND SCAN DOMAIN-CONTAINING"/>
    <property type="match status" value="1"/>
</dbReference>
<evidence type="ECO:0000256" key="3">
    <source>
        <dbReference type="ARBA" id="ARBA00022737"/>
    </source>
</evidence>
<evidence type="ECO:0000256" key="1">
    <source>
        <dbReference type="ARBA" id="ARBA00004123"/>
    </source>
</evidence>
<keyword evidence="3" id="KW-0677">Repeat</keyword>
<evidence type="ECO:0000256" key="7">
    <source>
        <dbReference type="PROSITE-ProRule" id="PRU00042"/>
    </source>
</evidence>
<dbReference type="GO" id="GO:0005634">
    <property type="term" value="C:nucleus"/>
    <property type="evidence" value="ECO:0007669"/>
    <property type="project" value="UniProtKB-SubCell"/>
</dbReference>
<dbReference type="Proteomes" id="UP001497623">
    <property type="component" value="Unassembled WGS sequence"/>
</dbReference>
<feature type="domain" description="C2H2-type" evidence="8">
    <location>
        <begin position="128"/>
        <end position="155"/>
    </location>
</feature>
<name>A0AAV2RE61_MEGNR</name>
<dbReference type="PANTHER" id="PTHR23226:SF416">
    <property type="entry name" value="FI01424P"/>
    <property type="match status" value="1"/>
</dbReference>
<evidence type="ECO:0000313" key="10">
    <source>
        <dbReference type="Proteomes" id="UP001497623"/>
    </source>
</evidence>
<keyword evidence="10" id="KW-1185">Reference proteome</keyword>
<gene>
    <name evidence="9" type="ORF">MNOR_LOCUS23114</name>
</gene>
<keyword evidence="4 7" id="KW-0863">Zinc-finger</keyword>
<evidence type="ECO:0000256" key="4">
    <source>
        <dbReference type="ARBA" id="ARBA00022771"/>
    </source>
</evidence>
<reference evidence="9 10" key="1">
    <citation type="submission" date="2024-05" db="EMBL/GenBank/DDBJ databases">
        <authorList>
            <person name="Wallberg A."/>
        </authorList>
    </citation>
    <scope>NUCLEOTIDE SEQUENCE [LARGE SCALE GENOMIC DNA]</scope>
</reference>
<sequence>MNKSSMPSNMDPLKPVKLEVNIPGGDNDYHMEVKVEEHSVLVEIKKEVIPKEALSAITDPFNLDKCKMDTKEGESICSELHTEEHLLQIETNQENEPGPTISFSDQSQTISWDSPGKHQRTHSVVNSYQCIHCDKYFDCLGDLEVHRKTQSDMKPYQCGHCDKCYSWKCAMVKHLRIHTEGKPIQIIYHCYCGKCF</sequence>
<evidence type="ECO:0000313" key="9">
    <source>
        <dbReference type="EMBL" id="CAL4122392.1"/>
    </source>
</evidence>